<feature type="region of interest" description="Disordered" evidence="1">
    <location>
        <begin position="35"/>
        <end position="60"/>
    </location>
</feature>
<dbReference type="EMBL" id="JADQDC010000003">
    <property type="protein sequence ID" value="MBF9150392.1"/>
    <property type="molecule type" value="Genomic_DNA"/>
</dbReference>
<evidence type="ECO:0000256" key="1">
    <source>
        <dbReference type="SAM" id="MobiDB-lite"/>
    </source>
</evidence>
<reference evidence="2 3" key="1">
    <citation type="submission" date="2020-11" db="EMBL/GenBank/DDBJ databases">
        <title>The genome sequence of Novosphingobium sp. 1Y9A.</title>
        <authorList>
            <person name="Liu Y."/>
        </authorList>
    </citation>
    <scope>NUCLEOTIDE SEQUENCE [LARGE SCALE GENOMIC DNA]</scope>
    <source>
        <strain evidence="2 3">1Y9A</strain>
    </source>
</reference>
<evidence type="ECO:0008006" key="4">
    <source>
        <dbReference type="Google" id="ProtNLM"/>
    </source>
</evidence>
<organism evidence="2 3">
    <name type="scientific">Novosphingobium jiangmenense</name>
    <dbReference type="NCBI Taxonomy" id="2791981"/>
    <lineage>
        <taxon>Bacteria</taxon>
        <taxon>Pseudomonadati</taxon>
        <taxon>Pseudomonadota</taxon>
        <taxon>Alphaproteobacteria</taxon>
        <taxon>Sphingomonadales</taxon>
        <taxon>Sphingomonadaceae</taxon>
        <taxon>Novosphingobium</taxon>
    </lineage>
</organism>
<name>A0ABS0HDN4_9SPHN</name>
<evidence type="ECO:0000313" key="3">
    <source>
        <dbReference type="Proteomes" id="UP000600799"/>
    </source>
</evidence>
<evidence type="ECO:0000313" key="2">
    <source>
        <dbReference type="EMBL" id="MBF9150392.1"/>
    </source>
</evidence>
<dbReference type="RefSeq" id="WP_196274759.1">
    <property type="nucleotide sequence ID" value="NZ_JADQDC010000003.1"/>
</dbReference>
<keyword evidence="3" id="KW-1185">Reference proteome</keyword>
<comment type="caution">
    <text evidence="2">The sequence shown here is derived from an EMBL/GenBank/DDBJ whole genome shotgun (WGS) entry which is preliminary data.</text>
</comment>
<proteinExistence type="predicted"/>
<protein>
    <recommendedName>
        <fullName evidence="4">Lipoprotein</fullName>
    </recommendedName>
</protein>
<accession>A0ABS0HDN4</accession>
<gene>
    <name evidence="2" type="ORF">I2488_05210</name>
</gene>
<sequence length="475" mass="49788">MVEFSLYMQNKYLFAALCSGLCLVTAGCGGGDSSGASAPPVTVGGGQTPTPTPSPTSTGGAATAVFAASATGAMIGRISFDSNGSGSFGDAGDVLSSTSIDGRFGRSISTLAPEIHEGTIPTSATFRMQATGIDTLTALFFSQMRAPAGATVISPLTALVDAVGSEGSVRSALGLDTGPNSLRGSIGLTTFNPAQGLASSDADTRHNATQLTRVNLQLLAMAAVLKDTNGDPVDYSVNMLDGPRYMAQQIAASGQLDLTNPATIRAVLDRSMDRFGRPSAQLDEMASLMARYNAAIPTDLTSSDTVRGWAWTFRFDVMVDYRMLSSSWPNPSTARIAAIDAVQMRQTAAAFARLQAPVPGLFMAVPDYAEVLVPDDSTILSGCTSVNRRYPSCNDIAPFTFEPATRTLVSATSSVPSSLVVDLSASAVPIEPDFLRLRRLGTTFRGPVQVRYTSRHPNGQTSESYIFVRVRVPGT</sequence>
<dbReference type="Proteomes" id="UP000600799">
    <property type="component" value="Unassembled WGS sequence"/>
</dbReference>